<evidence type="ECO:0000313" key="3">
    <source>
        <dbReference type="Proteomes" id="UP000245081"/>
    </source>
</evidence>
<reference evidence="2 3" key="1">
    <citation type="journal article" date="2018" name="Environ. Microbiol.">
        <title>Isolation and genomic characterization of Novimethylophilus kurashikiensis gen. nov. sp. nov., a new lanthanide-dependent methylotrophic species of Methylophilaceae.</title>
        <authorList>
            <person name="Lv H."/>
            <person name="Sahin N."/>
            <person name="Tani A."/>
        </authorList>
    </citation>
    <scope>NUCLEOTIDE SEQUENCE [LARGE SCALE GENOMIC DNA]</scope>
    <source>
        <strain evidence="2 3">La2-4</strain>
    </source>
</reference>
<proteinExistence type="predicted"/>
<dbReference type="Gene3D" id="2.120.10.30">
    <property type="entry name" value="TolB, C-terminal domain"/>
    <property type="match status" value="1"/>
</dbReference>
<dbReference type="SUPFAM" id="SSF50952">
    <property type="entry name" value="Soluble quinoprotein glucose dehydrogenase"/>
    <property type="match status" value="1"/>
</dbReference>
<dbReference type="PANTHER" id="PTHR19328">
    <property type="entry name" value="HEDGEHOG-INTERACTING PROTEIN"/>
    <property type="match status" value="1"/>
</dbReference>
<keyword evidence="3" id="KW-1185">Reference proteome</keyword>
<dbReference type="Pfam" id="PF22807">
    <property type="entry name" value="TrAA12"/>
    <property type="match status" value="1"/>
</dbReference>
<dbReference type="PANTHER" id="PTHR19328:SF53">
    <property type="entry name" value="MEMBRANE PROTEIN"/>
    <property type="match status" value="1"/>
</dbReference>
<evidence type="ECO:0000259" key="1">
    <source>
        <dbReference type="Pfam" id="PF22807"/>
    </source>
</evidence>
<evidence type="ECO:0000313" key="2">
    <source>
        <dbReference type="EMBL" id="GBG15833.1"/>
    </source>
</evidence>
<comment type="caution">
    <text evidence="2">The sequence shown here is derived from an EMBL/GenBank/DDBJ whole genome shotgun (WGS) entry which is preliminary data.</text>
</comment>
<protein>
    <submittedName>
        <fullName evidence="2">Sorbosone dehydrogenase</fullName>
    </submittedName>
</protein>
<name>A0A2R5FHM8_9PROT</name>
<dbReference type="InterPro" id="IPR054539">
    <property type="entry name" value="Beta-prop_PDH"/>
</dbReference>
<feature type="domain" description="Pyrroloquinoline quinone-dependent pyranose dehydrogenase beta-propeller" evidence="1">
    <location>
        <begin position="74"/>
        <end position="412"/>
    </location>
</feature>
<dbReference type="InterPro" id="IPR011041">
    <property type="entry name" value="Quinoprot_gluc/sorb_DH_b-prop"/>
</dbReference>
<dbReference type="InterPro" id="IPR011042">
    <property type="entry name" value="6-blade_b-propeller_TolB-like"/>
</dbReference>
<sequence>MRSGGPRISGAMSYLSRRYLAVAALLMALAILPADAGLQEVTPLPDDPAKALILPPGFKLNVFAKLPGAGADYFRGPRFMAFGPDGNLYVSLGGDKRVVMLPDANHDGKADETVLVADGLNMPQGLAFLNGQLLVADQDEVIRLERKDGQWPATKITPLITGLPSGGHTMKTLKLGPDGLLYLNIGSSCNVCVEDNPLRATIARYTIDGKPAGYLPTVGMHATSPIWATGLRNSEGFDWQPRTQAMFATNNGSDMRSDKKGGVPMDDLPPEHFNLIEGGGQYGWPYCWGNRFSDPNFPGPTGFCEKMTPPAITFPAHAAPLGMTFLGKANVAEDYKNDALVALHGSWNRKQPSGYKVVRVHFKDGKPVSVADFATGWLGDKGAWGRPVDLTVGPDGAVYLSDDRAGMIYRITYSGVQP</sequence>
<gene>
    <name evidence="2" type="ORF">NMK_3445</name>
</gene>
<accession>A0A2R5FHM8</accession>
<dbReference type="AlphaFoldDB" id="A0A2R5FHM8"/>
<dbReference type="Proteomes" id="UP000245081">
    <property type="component" value="Unassembled WGS sequence"/>
</dbReference>
<organism evidence="2 3">
    <name type="scientific">Novimethylophilus kurashikiensis</name>
    <dbReference type="NCBI Taxonomy" id="1825523"/>
    <lineage>
        <taxon>Bacteria</taxon>
        <taxon>Pseudomonadati</taxon>
        <taxon>Pseudomonadota</taxon>
        <taxon>Betaproteobacteria</taxon>
        <taxon>Nitrosomonadales</taxon>
        <taxon>Methylophilaceae</taxon>
        <taxon>Novimethylophilus</taxon>
    </lineage>
</organism>
<dbReference type="EMBL" id="BDOQ01000021">
    <property type="protein sequence ID" value="GBG15833.1"/>
    <property type="molecule type" value="Genomic_DNA"/>
</dbReference>